<dbReference type="Gene3D" id="1.20.140.10">
    <property type="entry name" value="Butyryl-CoA Dehydrogenase, subunit A, domain 3"/>
    <property type="match status" value="1"/>
</dbReference>
<dbReference type="PANTHER" id="PTHR43884:SF12">
    <property type="entry name" value="ISOVALERYL-COA DEHYDROGENASE, MITOCHONDRIAL-RELATED"/>
    <property type="match status" value="1"/>
</dbReference>
<keyword evidence="10" id="KW-1185">Reference proteome</keyword>
<dbReference type="InterPro" id="IPR006091">
    <property type="entry name" value="Acyl-CoA_Oxase/DH_mid-dom"/>
</dbReference>
<dbReference type="InterPro" id="IPR009075">
    <property type="entry name" value="AcylCo_DH/oxidase_C"/>
</dbReference>
<dbReference type="RefSeq" id="WP_377070810.1">
    <property type="nucleotide sequence ID" value="NZ_JBHMEC010000026.1"/>
</dbReference>
<dbReference type="Gene3D" id="1.10.540.10">
    <property type="entry name" value="Acyl-CoA dehydrogenase/oxidase, N-terminal domain"/>
    <property type="match status" value="1"/>
</dbReference>
<dbReference type="PROSITE" id="PS00072">
    <property type="entry name" value="ACYL_COA_DH_1"/>
    <property type="match status" value="1"/>
</dbReference>
<keyword evidence="3 5" id="KW-0285">Flavoprotein</keyword>
<sequence>MGLDGTGAGDDRLIETARAFAKAKVAPCIDRWESDRAVPEDLLREAIGLFGGLLVPRELGGREANVRVTTAVLSAIARADLAFAFSLVVHLNLTGAIARIGSEQQKATYLRRMIQGDLVGAFCLTEPEAGTDAVALRSRAVQQDDGTWRLDGAKAWTTNAVVADLFCVYAHVGDISGSRSIGSFLVERGDEGMTVEPAFQLMGGHVMGTSGLRLTDCVLPPGRAFAPAGEGFAAAMQGIDLARAVLSGMCCAILDESLATAIRYAGGRRAFGKTTLDFQGVQFPLADVQTSLRAAQLLTDEAIGLLDAGKDARVEAAHAKKMSTRAAFAGIAACMQAMGANGFRRECDLPRHLACAKMAEYLDGTTEVQNIVIGRALGGMPGGN</sequence>
<evidence type="ECO:0000259" key="7">
    <source>
        <dbReference type="Pfam" id="PF02770"/>
    </source>
</evidence>
<dbReference type="InterPro" id="IPR037069">
    <property type="entry name" value="AcylCoA_DH/ox_N_sf"/>
</dbReference>
<evidence type="ECO:0000256" key="2">
    <source>
        <dbReference type="ARBA" id="ARBA00009347"/>
    </source>
</evidence>
<dbReference type="SUPFAM" id="SSF47203">
    <property type="entry name" value="Acyl-CoA dehydrogenase C-terminal domain-like"/>
    <property type="match status" value="1"/>
</dbReference>
<accession>A0ABV5I3H3</accession>
<dbReference type="InterPro" id="IPR006089">
    <property type="entry name" value="Acyl-CoA_DH_CS"/>
</dbReference>
<comment type="caution">
    <text evidence="9">The sequence shown here is derived from an EMBL/GenBank/DDBJ whole genome shotgun (WGS) entry which is preliminary data.</text>
</comment>
<dbReference type="PANTHER" id="PTHR43884">
    <property type="entry name" value="ACYL-COA DEHYDROGENASE"/>
    <property type="match status" value="1"/>
</dbReference>
<evidence type="ECO:0000256" key="4">
    <source>
        <dbReference type="ARBA" id="ARBA00022827"/>
    </source>
</evidence>
<proteinExistence type="inferred from homology"/>
<dbReference type="Gene3D" id="2.40.110.10">
    <property type="entry name" value="Butyryl-CoA Dehydrogenase, subunit A, domain 2"/>
    <property type="match status" value="1"/>
</dbReference>
<dbReference type="InterPro" id="IPR036250">
    <property type="entry name" value="AcylCo_DH-like_C"/>
</dbReference>
<feature type="domain" description="Acyl-CoA dehydrogenase/oxidase C-terminal" evidence="6">
    <location>
        <begin position="229"/>
        <end position="377"/>
    </location>
</feature>
<reference evidence="9 10" key="1">
    <citation type="submission" date="2024-09" db="EMBL/GenBank/DDBJ databases">
        <authorList>
            <person name="Sun Q."/>
            <person name="Mori K."/>
        </authorList>
    </citation>
    <scope>NUCLEOTIDE SEQUENCE [LARGE SCALE GENOMIC DNA]</scope>
    <source>
        <strain evidence="9 10">CECT 9424</strain>
    </source>
</reference>
<dbReference type="Pfam" id="PF02771">
    <property type="entry name" value="Acyl-CoA_dh_N"/>
    <property type="match status" value="1"/>
</dbReference>
<evidence type="ECO:0000259" key="8">
    <source>
        <dbReference type="Pfam" id="PF02771"/>
    </source>
</evidence>
<organism evidence="9 10">
    <name type="scientific">Roseovarius ramblicola</name>
    <dbReference type="NCBI Taxonomy" id="2022336"/>
    <lineage>
        <taxon>Bacteria</taxon>
        <taxon>Pseudomonadati</taxon>
        <taxon>Pseudomonadota</taxon>
        <taxon>Alphaproteobacteria</taxon>
        <taxon>Rhodobacterales</taxon>
        <taxon>Roseobacteraceae</taxon>
        <taxon>Roseovarius</taxon>
    </lineage>
</organism>
<evidence type="ECO:0000256" key="3">
    <source>
        <dbReference type="ARBA" id="ARBA00022630"/>
    </source>
</evidence>
<comment type="cofactor">
    <cofactor evidence="1 5">
        <name>FAD</name>
        <dbReference type="ChEBI" id="CHEBI:57692"/>
    </cofactor>
</comment>
<evidence type="ECO:0000313" key="10">
    <source>
        <dbReference type="Proteomes" id="UP001589670"/>
    </source>
</evidence>
<keyword evidence="5 9" id="KW-0560">Oxidoreductase</keyword>
<dbReference type="Pfam" id="PF02770">
    <property type="entry name" value="Acyl-CoA_dh_M"/>
    <property type="match status" value="1"/>
</dbReference>
<dbReference type="EMBL" id="JBHMEC010000026">
    <property type="protein sequence ID" value="MFB9151234.1"/>
    <property type="molecule type" value="Genomic_DNA"/>
</dbReference>
<evidence type="ECO:0000259" key="6">
    <source>
        <dbReference type="Pfam" id="PF00441"/>
    </source>
</evidence>
<keyword evidence="4 5" id="KW-0274">FAD</keyword>
<name>A0ABV5I3H3_9RHOB</name>
<evidence type="ECO:0000313" key="9">
    <source>
        <dbReference type="EMBL" id="MFB9151234.1"/>
    </source>
</evidence>
<dbReference type="InterPro" id="IPR013786">
    <property type="entry name" value="AcylCoA_DH/ox_N"/>
</dbReference>
<evidence type="ECO:0000256" key="1">
    <source>
        <dbReference type="ARBA" id="ARBA00001974"/>
    </source>
</evidence>
<dbReference type="InterPro" id="IPR009100">
    <property type="entry name" value="AcylCoA_DH/oxidase_NM_dom_sf"/>
</dbReference>
<evidence type="ECO:0000256" key="5">
    <source>
        <dbReference type="RuleBase" id="RU362125"/>
    </source>
</evidence>
<feature type="domain" description="Acyl-CoA oxidase/dehydrogenase middle" evidence="7">
    <location>
        <begin position="121"/>
        <end position="217"/>
    </location>
</feature>
<gene>
    <name evidence="9" type="ORF">ACFFU4_15895</name>
</gene>
<dbReference type="EC" id="1.-.-.-" evidence="9"/>
<dbReference type="SUPFAM" id="SSF56645">
    <property type="entry name" value="Acyl-CoA dehydrogenase NM domain-like"/>
    <property type="match status" value="1"/>
</dbReference>
<dbReference type="Pfam" id="PF00441">
    <property type="entry name" value="Acyl-CoA_dh_1"/>
    <property type="match status" value="1"/>
</dbReference>
<comment type="similarity">
    <text evidence="2 5">Belongs to the acyl-CoA dehydrogenase family.</text>
</comment>
<dbReference type="InterPro" id="IPR046373">
    <property type="entry name" value="Acyl-CoA_Oxase/DH_mid-dom_sf"/>
</dbReference>
<dbReference type="GO" id="GO:0016491">
    <property type="term" value="F:oxidoreductase activity"/>
    <property type="evidence" value="ECO:0007669"/>
    <property type="project" value="UniProtKB-KW"/>
</dbReference>
<dbReference type="Proteomes" id="UP001589670">
    <property type="component" value="Unassembled WGS sequence"/>
</dbReference>
<feature type="domain" description="Acyl-CoA dehydrogenase/oxidase N-terminal" evidence="8">
    <location>
        <begin position="12"/>
        <end position="117"/>
    </location>
</feature>
<protein>
    <submittedName>
        <fullName evidence="9">Acyl-CoA dehydrogenase family protein</fullName>
        <ecNumber evidence="9">1.-.-.-</ecNumber>
    </submittedName>
</protein>